<evidence type="ECO:0000256" key="4">
    <source>
        <dbReference type="ARBA" id="ARBA00022840"/>
    </source>
</evidence>
<dbReference type="Proteomes" id="UP001596500">
    <property type="component" value="Unassembled WGS sequence"/>
</dbReference>
<dbReference type="PROSITE" id="PS50893">
    <property type="entry name" value="ABC_TRANSPORTER_2"/>
    <property type="match status" value="1"/>
</dbReference>
<evidence type="ECO:0000256" key="2">
    <source>
        <dbReference type="ARBA" id="ARBA00022448"/>
    </source>
</evidence>
<dbReference type="InterPro" id="IPR003593">
    <property type="entry name" value="AAA+_ATPase"/>
</dbReference>
<dbReference type="InterPro" id="IPR003439">
    <property type="entry name" value="ABC_transporter-like_ATP-bd"/>
</dbReference>
<dbReference type="PANTHER" id="PTHR42711">
    <property type="entry name" value="ABC TRANSPORTER ATP-BINDING PROTEIN"/>
    <property type="match status" value="1"/>
</dbReference>
<name>A0ABW2RIW2_9BACL</name>
<evidence type="ECO:0000256" key="1">
    <source>
        <dbReference type="ARBA" id="ARBA00005417"/>
    </source>
</evidence>
<dbReference type="InterPro" id="IPR025302">
    <property type="entry name" value="DrrA1/2-like_C"/>
</dbReference>
<comment type="caution">
    <text evidence="6">The sequence shown here is derived from an EMBL/GenBank/DDBJ whole genome shotgun (WGS) entry which is preliminary data.</text>
</comment>
<organism evidence="6 7">
    <name type="scientific">Laceyella putida</name>
    <dbReference type="NCBI Taxonomy" id="110101"/>
    <lineage>
        <taxon>Bacteria</taxon>
        <taxon>Bacillati</taxon>
        <taxon>Bacillota</taxon>
        <taxon>Bacilli</taxon>
        <taxon>Bacillales</taxon>
        <taxon>Thermoactinomycetaceae</taxon>
        <taxon>Laceyella</taxon>
    </lineage>
</organism>
<protein>
    <submittedName>
        <fullName evidence="6">ATP-binding cassette domain-containing protein</fullName>
    </submittedName>
</protein>
<dbReference type="Pfam" id="PF00005">
    <property type="entry name" value="ABC_tran"/>
    <property type="match status" value="1"/>
</dbReference>
<keyword evidence="3" id="KW-0547">Nucleotide-binding</keyword>
<keyword evidence="7" id="KW-1185">Reference proteome</keyword>
<dbReference type="RefSeq" id="WP_379864349.1">
    <property type="nucleotide sequence ID" value="NZ_JBHTBW010000019.1"/>
</dbReference>
<accession>A0ABW2RIW2</accession>
<dbReference type="EMBL" id="JBHTBW010000019">
    <property type="protein sequence ID" value="MFC7440983.1"/>
    <property type="molecule type" value="Genomic_DNA"/>
</dbReference>
<feature type="domain" description="ABC transporter" evidence="5">
    <location>
        <begin position="2"/>
        <end position="206"/>
    </location>
</feature>
<sequence length="277" mass="31619">MLAFLGPNGAGKSTIIKMLTGILHPTNGHAEVLGFNPWQERAKLAFHIGSVFGQKSQLWYHLPPIDTFELMSRIYELPRGDYHKRRKELIERFELGEFLETPVRKLSLGQRMRCEIAATLLHRPKIVFLDEPTIGLDVVVKHKIRDLIKEMNKEEGTTLFLTSHDAGDIEQLCKRAIVINHGRIILDDTVSNMKRQFLKHKTIHLKLQEVPSRFDIPGVKLVKQKGAGLRLSVDTSQTSIENVLSHIVQNYHLVDVTIEDPSMEEIITHIYAQRRGG</sequence>
<dbReference type="InterPro" id="IPR027417">
    <property type="entry name" value="P-loop_NTPase"/>
</dbReference>
<dbReference type="SMART" id="SM00382">
    <property type="entry name" value="AAA"/>
    <property type="match status" value="1"/>
</dbReference>
<evidence type="ECO:0000313" key="6">
    <source>
        <dbReference type="EMBL" id="MFC7440983.1"/>
    </source>
</evidence>
<reference evidence="7" key="1">
    <citation type="journal article" date="2019" name="Int. J. Syst. Evol. Microbiol.">
        <title>The Global Catalogue of Microorganisms (GCM) 10K type strain sequencing project: providing services to taxonomists for standard genome sequencing and annotation.</title>
        <authorList>
            <consortium name="The Broad Institute Genomics Platform"/>
            <consortium name="The Broad Institute Genome Sequencing Center for Infectious Disease"/>
            <person name="Wu L."/>
            <person name="Ma J."/>
        </authorList>
    </citation>
    <scope>NUCLEOTIDE SEQUENCE [LARGE SCALE GENOMIC DNA]</scope>
    <source>
        <strain evidence="7">CGMCC 1.12942</strain>
    </source>
</reference>
<dbReference type="PANTHER" id="PTHR42711:SF5">
    <property type="entry name" value="ABC TRANSPORTER ATP-BINDING PROTEIN NATA"/>
    <property type="match status" value="1"/>
</dbReference>
<evidence type="ECO:0000259" key="5">
    <source>
        <dbReference type="PROSITE" id="PS50893"/>
    </source>
</evidence>
<gene>
    <name evidence="6" type="ORF">ACFQNG_07425</name>
</gene>
<dbReference type="Pfam" id="PF13732">
    <property type="entry name" value="DrrA1-3_C"/>
    <property type="match status" value="1"/>
</dbReference>
<keyword evidence="4 6" id="KW-0067">ATP-binding</keyword>
<evidence type="ECO:0000256" key="3">
    <source>
        <dbReference type="ARBA" id="ARBA00022741"/>
    </source>
</evidence>
<dbReference type="SUPFAM" id="SSF52540">
    <property type="entry name" value="P-loop containing nucleoside triphosphate hydrolases"/>
    <property type="match status" value="1"/>
</dbReference>
<dbReference type="InterPro" id="IPR050763">
    <property type="entry name" value="ABC_transporter_ATP-binding"/>
</dbReference>
<keyword evidence="2" id="KW-0813">Transport</keyword>
<dbReference type="GO" id="GO:0005524">
    <property type="term" value="F:ATP binding"/>
    <property type="evidence" value="ECO:0007669"/>
    <property type="project" value="UniProtKB-KW"/>
</dbReference>
<comment type="similarity">
    <text evidence="1">Belongs to the ABC transporter superfamily.</text>
</comment>
<evidence type="ECO:0000313" key="7">
    <source>
        <dbReference type="Proteomes" id="UP001596500"/>
    </source>
</evidence>
<proteinExistence type="inferred from homology"/>
<dbReference type="Gene3D" id="3.40.50.300">
    <property type="entry name" value="P-loop containing nucleotide triphosphate hydrolases"/>
    <property type="match status" value="1"/>
</dbReference>